<sequence>MASYPTAEDEKRLLAHAAETTTTTIAADSRKSKCSHACRRRVAKAKKVVHFTVTLAFVVACCIAVFGLGSLAIGTIRYARPCSKHSGAHNVGGADRNGAAVVVADGAAPTGSSFSRLLEAVSPEALHDLLHEYLPNTYKHGVYPSEKHALEAVHRQNAALATSIVQLARRDLNSSTSSTSPISSTPSSTSTRSGSTTSLPSSTSMNSPTSASSTSSHTTSKSSSSGTTTTGRRVTNVFTSTINGTPTVVTATSVVGAGPTNSAGSPTNSGTLQTGAAAPMGAGNKARFAEAVAGVLVGAMLI</sequence>
<evidence type="ECO:0000256" key="1">
    <source>
        <dbReference type="SAM" id="MobiDB-lite"/>
    </source>
</evidence>
<dbReference type="OrthoDB" id="5427732at2759"/>
<dbReference type="HOGENOM" id="CLU_842245_0_0_1"/>
<protein>
    <submittedName>
        <fullName evidence="3">Uncharacterized protein</fullName>
    </submittedName>
</protein>
<feature type="transmembrane region" description="Helical" evidence="2">
    <location>
        <begin position="48"/>
        <end position="73"/>
    </location>
</feature>
<comment type="caution">
    <text evidence="3">The sequence shown here is derived from an EMBL/GenBank/DDBJ whole genome shotgun (WGS) entry which is preliminary data.</text>
</comment>
<evidence type="ECO:0000313" key="3">
    <source>
        <dbReference type="EMBL" id="KIH88521.1"/>
    </source>
</evidence>
<evidence type="ECO:0000256" key="2">
    <source>
        <dbReference type="SAM" id="Phobius"/>
    </source>
</evidence>
<organism evidence="3 4">
    <name type="scientific">Sporothrix brasiliensis 5110</name>
    <dbReference type="NCBI Taxonomy" id="1398154"/>
    <lineage>
        <taxon>Eukaryota</taxon>
        <taxon>Fungi</taxon>
        <taxon>Dikarya</taxon>
        <taxon>Ascomycota</taxon>
        <taxon>Pezizomycotina</taxon>
        <taxon>Sordariomycetes</taxon>
        <taxon>Sordariomycetidae</taxon>
        <taxon>Ophiostomatales</taxon>
        <taxon>Ophiostomataceae</taxon>
        <taxon>Sporothrix</taxon>
    </lineage>
</organism>
<accession>A0A0C2IH27</accession>
<keyword evidence="2" id="KW-0812">Transmembrane</keyword>
<proteinExistence type="predicted"/>
<name>A0A0C2IH27_9PEZI</name>
<reference evidence="3 4" key="1">
    <citation type="journal article" date="2014" name="BMC Genomics">
        <title>Comparative genomics of the major fungal agents of human and animal Sporotrichosis: Sporothrix schenckii and Sporothrix brasiliensis.</title>
        <authorList>
            <person name="Teixeira M.M."/>
            <person name="de Almeida L.G."/>
            <person name="Kubitschek-Barreira P."/>
            <person name="Alves F.L."/>
            <person name="Kioshima E.S."/>
            <person name="Abadio A.K."/>
            <person name="Fernandes L."/>
            <person name="Derengowski L.S."/>
            <person name="Ferreira K.S."/>
            <person name="Souza R.C."/>
            <person name="Ruiz J.C."/>
            <person name="de Andrade N.C."/>
            <person name="Paes H.C."/>
            <person name="Nicola A.M."/>
            <person name="Albuquerque P."/>
            <person name="Gerber A.L."/>
            <person name="Martins V.P."/>
            <person name="Peconick L.D."/>
            <person name="Neto A.V."/>
            <person name="Chaucanez C.B."/>
            <person name="Silva P.A."/>
            <person name="Cunha O.L."/>
            <person name="de Oliveira F.F."/>
            <person name="dos Santos T.C."/>
            <person name="Barros A.L."/>
            <person name="Soares M.A."/>
            <person name="de Oliveira L.M."/>
            <person name="Marini M.M."/>
            <person name="Villalobos-Duno H."/>
            <person name="Cunha M.M."/>
            <person name="de Hoog S."/>
            <person name="da Silveira J.F."/>
            <person name="Henrissat B."/>
            <person name="Nino-Vega G.A."/>
            <person name="Cisalpino P.S."/>
            <person name="Mora-Montes H.M."/>
            <person name="Almeida S.R."/>
            <person name="Stajich J.E."/>
            <person name="Lopes-Bezerra L.M."/>
            <person name="Vasconcelos A.T."/>
            <person name="Felipe M.S."/>
        </authorList>
    </citation>
    <scope>NUCLEOTIDE SEQUENCE [LARGE SCALE GENOMIC DNA]</scope>
    <source>
        <strain evidence="3 4">5110</strain>
    </source>
</reference>
<feature type="region of interest" description="Disordered" evidence="1">
    <location>
        <begin position="172"/>
        <end position="234"/>
    </location>
</feature>
<dbReference type="EMBL" id="AWTV01000009">
    <property type="protein sequence ID" value="KIH88521.1"/>
    <property type="molecule type" value="Genomic_DNA"/>
</dbReference>
<keyword evidence="2" id="KW-0472">Membrane</keyword>
<dbReference type="AlphaFoldDB" id="A0A0C2IH27"/>
<dbReference type="VEuPathDB" id="FungiDB:SPBR_07668"/>
<keyword evidence="2" id="KW-1133">Transmembrane helix</keyword>
<keyword evidence="4" id="KW-1185">Reference proteome</keyword>
<dbReference type="RefSeq" id="XP_040616531.1">
    <property type="nucleotide sequence ID" value="XM_040765922.1"/>
</dbReference>
<feature type="compositionally biased region" description="Low complexity" evidence="1">
    <location>
        <begin position="174"/>
        <end position="231"/>
    </location>
</feature>
<dbReference type="Proteomes" id="UP000031575">
    <property type="component" value="Unassembled WGS sequence"/>
</dbReference>
<gene>
    <name evidence="3" type="ORF">SPBR_07668</name>
</gene>
<dbReference type="GeneID" id="63680843"/>
<evidence type="ECO:0000313" key="4">
    <source>
        <dbReference type="Proteomes" id="UP000031575"/>
    </source>
</evidence>